<dbReference type="GO" id="GO:0046872">
    <property type="term" value="F:metal ion binding"/>
    <property type="evidence" value="ECO:0007669"/>
    <property type="project" value="UniProtKB-KW"/>
</dbReference>
<evidence type="ECO:0000256" key="5">
    <source>
        <dbReference type="ARBA" id="ARBA00022430"/>
    </source>
</evidence>
<evidence type="ECO:0000256" key="11">
    <source>
        <dbReference type="ARBA" id="ARBA00023239"/>
    </source>
</evidence>
<dbReference type="Pfam" id="PF00330">
    <property type="entry name" value="Aconitase"/>
    <property type="match status" value="1"/>
</dbReference>
<dbReference type="NCBIfam" id="NF004016">
    <property type="entry name" value="PRK05478.1"/>
    <property type="match status" value="1"/>
</dbReference>
<evidence type="ECO:0000256" key="4">
    <source>
        <dbReference type="ARBA" id="ARBA00011271"/>
    </source>
</evidence>
<keyword evidence="12 13" id="KW-0100">Branched-chain amino acid biosynthesis</keyword>
<comment type="subunit">
    <text evidence="4 13">Heterodimer of LeuC and LeuD.</text>
</comment>
<dbReference type="InterPro" id="IPR050067">
    <property type="entry name" value="IPM_dehydratase_rel_enz"/>
</dbReference>
<comment type="caution">
    <text evidence="15">The sequence shown here is derived from an EMBL/GenBank/DDBJ whole genome shotgun (WGS) entry which is preliminary data.</text>
</comment>
<proteinExistence type="inferred from homology"/>
<dbReference type="NCBIfam" id="TIGR00170">
    <property type="entry name" value="leuC"/>
    <property type="match status" value="1"/>
</dbReference>
<keyword evidence="8 13" id="KW-0479">Metal-binding</keyword>
<dbReference type="InterPro" id="IPR004430">
    <property type="entry name" value="3-IsopropMal_deHydase_lsu"/>
</dbReference>
<dbReference type="Gene3D" id="3.30.499.10">
    <property type="entry name" value="Aconitase, domain 3"/>
    <property type="match status" value="2"/>
</dbReference>
<organism evidence="15 16">
    <name type="scientific">Caenibius tardaugens NBRC 16725</name>
    <dbReference type="NCBI Taxonomy" id="1219035"/>
    <lineage>
        <taxon>Bacteria</taxon>
        <taxon>Pseudomonadati</taxon>
        <taxon>Pseudomonadota</taxon>
        <taxon>Alphaproteobacteria</taxon>
        <taxon>Sphingomonadales</taxon>
        <taxon>Erythrobacteraceae</taxon>
        <taxon>Caenibius</taxon>
    </lineage>
</organism>
<comment type="pathway">
    <text evidence="3 13">Amino-acid biosynthesis; L-leucine biosynthesis; L-leucine from 3-methyl-2-oxobutanoate: step 2/4.</text>
</comment>
<dbReference type="NCBIfam" id="NF009116">
    <property type="entry name" value="PRK12466.1"/>
    <property type="match status" value="1"/>
</dbReference>
<keyword evidence="10 13" id="KW-0411">Iron-sulfur</keyword>
<dbReference type="InterPro" id="IPR001030">
    <property type="entry name" value="Acoase/IPM_deHydtase_lsu_aba"/>
</dbReference>
<dbReference type="InterPro" id="IPR018136">
    <property type="entry name" value="Aconitase_4Fe-4S_BS"/>
</dbReference>
<dbReference type="FunFam" id="3.30.499.10:FF:000007">
    <property type="entry name" value="3-isopropylmalate dehydratase large subunit"/>
    <property type="match status" value="1"/>
</dbReference>
<keyword evidence="5 13" id="KW-0432">Leucine biosynthesis</keyword>
<feature type="binding site" evidence="13">
    <location>
        <position position="417"/>
    </location>
    <ligand>
        <name>[4Fe-4S] cluster</name>
        <dbReference type="ChEBI" id="CHEBI:49883"/>
    </ligand>
</feature>
<dbReference type="AlphaFoldDB" id="U2ZZC1"/>
<gene>
    <name evidence="13 15" type="primary">leuC</name>
    <name evidence="15" type="ORF">NT2_01_06220</name>
</gene>
<feature type="domain" description="Aconitase/3-isopropylmalate dehydratase large subunit alpha/beta/alpha" evidence="14">
    <location>
        <begin position="10"/>
        <end position="467"/>
    </location>
</feature>
<dbReference type="eggNOG" id="COG0065">
    <property type="taxonomic scope" value="Bacteria"/>
</dbReference>
<comment type="similarity">
    <text evidence="13">Belongs to the aconitase/IPM isomerase family. LeuC type 1 subfamily.</text>
</comment>
<comment type="catalytic activity">
    <reaction evidence="1 13">
        <text>(2R,3S)-3-isopropylmalate = (2S)-2-isopropylmalate</text>
        <dbReference type="Rhea" id="RHEA:32287"/>
        <dbReference type="ChEBI" id="CHEBI:1178"/>
        <dbReference type="ChEBI" id="CHEBI:35121"/>
        <dbReference type="EC" id="4.2.1.33"/>
    </reaction>
</comment>
<dbReference type="GO" id="GO:0003861">
    <property type="term" value="F:3-isopropylmalate dehydratase activity"/>
    <property type="evidence" value="ECO:0007669"/>
    <property type="project" value="UniProtKB-UniRule"/>
</dbReference>
<keyword evidence="11 13" id="KW-0456">Lyase</keyword>
<dbReference type="InterPro" id="IPR036008">
    <property type="entry name" value="Aconitase_4Fe-4S_dom"/>
</dbReference>
<comment type="function">
    <text evidence="2 13">Catalyzes the isomerization between 2-isopropylmalate and 3-isopropylmalate, via the formation of 2-isopropylmaleate.</text>
</comment>
<evidence type="ECO:0000256" key="2">
    <source>
        <dbReference type="ARBA" id="ARBA00002695"/>
    </source>
</evidence>
<dbReference type="Proteomes" id="UP000016568">
    <property type="component" value="Unassembled WGS sequence"/>
</dbReference>
<dbReference type="InterPro" id="IPR015931">
    <property type="entry name" value="Acnase/IPM_dHydase_lsu_aba_1/3"/>
</dbReference>
<dbReference type="EMBL" id="BASZ01000001">
    <property type="protein sequence ID" value="GAD47848.1"/>
    <property type="molecule type" value="Genomic_DNA"/>
</dbReference>
<keyword evidence="6 13" id="KW-0004">4Fe-4S</keyword>
<name>U2ZZC1_9SPHN</name>
<feature type="binding site" evidence="13">
    <location>
        <position position="356"/>
    </location>
    <ligand>
        <name>[4Fe-4S] cluster</name>
        <dbReference type="ChEBI" id="CHEBI:49883"/>
    </ligand>
</feature>
<dbReference type="PANTHER" id="PTHR43822:SF9">
    <property type="entry name" value="3-ISOPROPYLMALATE DEHYDRATASE"/>
    <property type="match status" value="1"/>
</dbReference>
<evidence type="ECO:0000256" key="7">
    <source>
        <dbReference type="ARBA" id="ARBA00022605"/>
    </source>
</evidence>
<dbReference type="PRINTS" id="PR00415">
    <property type="entry name" value="ACONITASE"/>
</dbReference>
<evidence type="ECO:0000256" key="9">
    <source>
        <dbReference type="ARBA" id="ARBA00023004"/>
    </source>
</evidence>
<evidence type="ECO:0000256" key="12">
    <source>
        <dbReference type="ARBA" id="ARBA00023304"/>
    </source>
</evidence>
<evidence type="ECO:0000313" key="15">
    <source>
        <dbReference type="EMBL" id="GAD47848.1"/>
    </source>
</evidence>
<dbReference type="PROSITE" id="PS00450">
    <property type="entry name" value="ACONITASE_1"/>
    <property type="match status" value="1"/>
</dbReference>
<dbReference type="GO" id="GO:0009098">
    <property type="term" value="P:L-leucine biosynthetic process"/>
    <property type="evidence" value="ECO:0007669"/>
    <property type="project" value="UniProtKB-UniRule"/>
</dbReference>
<evidence type="ECO:0000256" key="6">
    <source>
        <dbReference type="ARBA" id="ARBA00022485"/>
    </source>
</evidence>
<evidence type="ECO:0000256" key="8">
    <source>
        <dbReference type="ARBA" id="ARBA00022723"/>
    </source>
</evidence>
<dbReference type="OrthoDB" id="9802769at2"/>
<evidence type="ECO:0000256" key="10">
    <source>
        <dbReference type="ARBA" id="ARBA00023014"/>
    </source>
</evidence>
<dbReference type="RefSeq" id="WP_021688755.1">
    <property type="nucleotide sequence ID" value="NZ_BASZ01000001.1"/>
</dbReference>
<feature type="binding site" evidence="13">
    <location>
        <position position="420"/>
    </location>
    <ligand>
        <name>[4Fe-4S] cluster</name>
        <dbReference type="ChEBI" id="CHEBI:49883"/>
    </ligand>
</feature>
<evidence type="ECO:0000259" key="14">
    <source>
        <dbReference type="Pfam" id="PF00330"/>
    </source>
</evidence>
<sequence>MASRPRTLYEKIWDAHVVETRDDGTSIIYIDRHLVHEVTSPQAFEALRMSGRKVRRPELTLAVPDHNVPTTARLDAAGNRLPIADRESAQQLAALEHNAPEFGVRYIGATDREQGIVHVVGPEQAFSLPGATIVCGDSHTACHGGIGALAFGIGTSEVEHVLATQTLLLKRSKTMEIVVDGDLGPGITPKDLILHIIGVIGTAGGTGHVIEYRGKVFEEMSIEGRLTVCNMSIEGGARAGLIAPDDKTFAYLEGRPYAPKGAEWDKAVAWWKTLHTDDSATFDKSVRINAADVQPTVTWGTSPEDVVPIGGVVPAPESFADPSKQDAARASLDYMGLVPGQKLAEVEVQNIFIGSCTNSRIEDLRAAAAVLKGRKKASNVKWAIVVPGSGLVKEQAEAEGLDKIFIEAGLEWREPGCSACLGMNPDKVPAGERCASTSNRNFVGRQGPGSRTHLVSPAMAAAAAVTGRLTDVRELMG</sequence>
<evidence type="ECO:0000256" key="1">
    <source>
        <dbReference type="ARBA" id="ARBA00000491"/>
    </source>
</evidence>
<reference evidence="15 16" key="1">
    <citation type="submission" date="2013-09" db="EMBL/GenBank/DDBJ databases">
        <title>Whole genome shotgun sequence of Novosphingobium tardaugens NBRC 16725.</title>
        <authorList>
            <person name="Isaki S."/>
            <person name="Hosoyama A."/>
            <person name="Tsuchikane K."/>
            <person name="Katsumata H."/>
            <person name="Ando Y."/>
            <person name="Yamazaki S."/>
            <person name="Fujita N."/>
        </authorList>
    </citation>
    <scope>NUCLEOTIDE SEQUENCE [LARGE SCALE GENOMIC DNA]</scope>
    <source>
        <strain evidence="15 16">NBRC 16725</strain>
    </source>
</reference>
<keyword evidence="9 13" id="KW-0408">Iron</keyword>
<dbReference type="PANTHER" id="PTHR43822">
    <property type="entry name" value="HOMOACONITASE, MITOCHONDRIAL-RELATED"/>
    <property type="match status" value="1"/>
</dbReference>
<accession>U2ZZC1</accession>
<keyword evidence="7 13" id="KW-0028">Amino-acid biosynthesis</keyword>
<dbReference type="PROSITE" id="PS01244">
    <property type="entry name" value="ACONITASE_2"/>
    <property type="match status" value="1"/>
</dbReference>
<evidence type="ECO:0000256" key="3">
    <source>
        <dbReference type="ARBA" id="ARBA00004729"/>
    </source>
</evidence>
<evidence type="ECO:0000313" key="16">
    <source>
        <dbReference type="Proteomes" id="UP000016568"/>
    </source>
</evidence>
<dbReference type="InterPro" id="IPR033941">
    <property type="entry name" value="IPMI_cat"/>
</dbReference>
<evidence type="ECO:0000256" key="13">
    <source>
        <dbReference type="HAMAP-Rule" id="MF_01026"/>
    </source>
</evidence>
<dbReference type="SUPFAM" id="SSF53732">
    <property type="entry name" value="Aconitase iron-sulfur domain"/>
    <property type="match status" value="1"/>
</dbReference>
<keyword evidence="16" id="KW-1185">Reference proteome</keyword>
<comment type="cofactor">
    <cofactor evidence="13">
        <name>[4Fe-4S] cluster</name>
        <dbReference type="ChEBI" id="CHEBI:49883"/>
    </cofactor>
    <text evidence="13">Binds 1 [4Fe-4S] cluster per subunit.</text>
</comment>
<dbReference type="GO" id="GO:0051539">
    <property type="term" value="F:4 iron, 4 sulfur cluster binding"/>
    <property type="evidence" value="ECO:0007669"/>
    <property type="project" value="UniProtKB-KW"/>
</dbReference>
<dbReference type="EC" id="4.2.1.33" evidence="13"/>
<dbReference type="UniPathway" id="UPA00048">
    <property type="reaction ID" value="UER00071"/>
</dbReference>
<protein>
    <recommendedName>
        <fullName evidence="13">3-isopropylmalate dehydratase large subunit</fullName>
        <ecNumber evidence="13">4.2.1.33</ecNumber>
    </recommendedName>
    <alternativeName>
        <fullName evidence="13">Alpha-IPM isomerase</fullName>
        <shortName evidence="13">IPMI</shortName>
    </alternativeName>
    <alternativeName>
        <fullName evidence="13">Isopropylmalate isomerase</fullName>
    </alternativeName>
</protein>
<dbReference type="CDD" id="cd01583">
    <property type="entry name" value="IPMI"/>
    <property type="match status" value="1"/>
</dbReference>
<dbReference type="HAMAP" id="MF_01026">
    <property type="entry name" value="LeuC_type1"/>
    <property type="match status" value="1"/>
</dbReference>